<comment type="caution">
    <text evidence="4">The sequence shown here is derived from an EMBL/GenBank/DDBJ whole genome shotgun (WGS) entry which is preliminary data.</text>
</comment>
<evidence type="ECO:0000256" key="3">
    <source>
        <dbReference type="SAM" id="Phobius"/>
    </source>
</evidence>
<dbReference type="PANTHER" id="PTHR43386:SF1">
    <property type="entry name" value="D,D-DIPEPTIDE TRANSPORT SYSTEM PERMEASE PROTEIN DDPC-RELATED"/>
    <property type="match status" value="1"/>
</dbReference>
<name>X1EA23_9ZZZZ</name>
<dbReference type="AlphaFoldDB" id="X1EA23"/>
<evidence type="ECO:0000256" key="1">
    <source>
        <dbReference type="ARBA" id="ARBA00004651"/>
    </source>
</evidence>
<comment type="subcellular location">
    <subcellularLocation>
        <location evidence="1">Cell membrane</location>
        <topology evidence="1">Multi-pass membrane protein</topology>
    </subcellularLocation>
</comment>
<accession>X1EA23</accession>
<proteinExistence type="predicted"/>
<dbReference type="EMBL" id="BART01037059">
    <property type="protein sequence ID" value="GAH05508.1"/>
    <property type="molecule type" value="Genomic_DNA"/>
</dbReference>
<feature type="transmembrane region" description="Helical" evidence="3">
    <location>
        <begin position="39"/>
        <end position="57"/>
    </location>
</feature>
<gene>
    <name evidence="4" type="ORF">S01H4_62192</name>
</gene>
<organism evidence="4">
    <name type="scientific">marine sediment metagenome</name>
    <dbReference type="NCBI Taxonomy" id="412755"/>
    <lineage>
        <taxon>unclassified sequences</taxon>
        <taxon>metagenomes</taxon>
        <taxon>ecological metagenomes</taxon>
    </lineage>
</organism>
<reference evidence="4" key="1">
    <citation type="journal article" date="2014" name="Front. Microbiol.">
        <title>High frequency of phylogenetically diverse reductive dehalogenase-homologous genes in deep subseafloor sedimentary metagenomes.</title>
        <authorList>
            <person name="Kawai M."/>
            <person name="Futagami T."/>
            <person name="Toyoda A."/>
            <person name="Takaki Y."/>
            <person name="Nishi S."/>
            <person name="Hori S."/>
            <person name="Arai W."/>
            <person name="Tsubouchi T."/>
            <person name="Morono Y."/>
            <person name="Uchiyama I."/>
            <person name="Ito T."/>
            <person name="Fujiyama A."/>
            <person name="Inagaki F."/>
            <person name="Takami H."/>
        </authorList>
    </citation>
    <scope>NUCLEOTIDE SEQUENCE</scope>
    <source>
        <strain evidence="4">Expedition CK06-06</strain>
    </source>
</reference>
<evidence type="ECO:0000256" key="2">
    <source>
        <dbReference type="ARBA" id="ARBA00022448"/>
    </source>
</evidence>
<evidence type="ECO:0008006" key="5">
    <source>
        <dbReference type="Google" id="ProtNLM"/>
    </source>
</evidence>
<feature type="non-terminal residue" evidence="4">
    <location>
        <position position="1"/>
    </location>
</feature>
<dbReference type="InterPro" id="IPR050366">
    <property type="entry name" value="BP-dependent_transpt_permease"/>
</dbReference>
<protein>
    <recommendedName>
        <fullName evidence="5">ABC transmembrane type-1 domain-containing protein</fullName>
    </recommendedName>
</protein>
<evidence type="ECO:0000313" key="4">
    <source>
        <dbReference type="EMBL" id="GAH05508.1"/>
    </source>
</evidence>
<keyword evidence="2" id="KW-0813">Transport</keyword>
<sequence>LTEASLSFLGYGIAPPTPSWGGMLGVSGRIYMFKAPWMAVWPGVALAIVVYGVNMFGDAVRDLLDPRLRGGVGRYGVRVKKSKKGGDANQSSTTE</sequence>
<dbReference type="GO" id="GO:0005886">
    <property type="term" value="C:plasma membrane"/>
    <property type="evidence" value="ECO:0007669"/>
    <property type="project" value="UniProtKB-SubCell"/>
</dbReference>
<dbReference type="PANTHER" id="PTHR43386">
    <property type="entry name" value="OLIGOPEPTIDE TRANSPORT SYSTEM PERMEASE PROTEIN APPC"/>
    <property type="match status" value="1"/>
</dbReference>
<keyword evidence="3" id="KW-1133">Transmembrane helix</keyword>
<keyword evidence="3" id="KW-0812">Transmembrane</keyword>
<keyword evidence="3" id="KW-0472">Membrane</keyword>